<evidence type="ECO:0008006" key="4">
    <source>
        <dbReference type="Google" id="ProtNLM"/>
    </source>
</evidence>
<dbReference type="Proteomes" id="UP000238362">
    <property type="component" value="Unassembled WGS sequence"/>
</dbReference>
<sequence length="234" mass="24675">MTVPIAADTGGVTVRGELTVPADATGTIVLAHDSAVCRHSPRIDAVVRTLQDNRLATIVADLLDPREEGRDDVHGDVDLLATRLLGVLDEVRGRMVPGDFPLALFGSGAAAAAALVSAADHPQWIDAVVVRDGRPGLAGPWLDRVTAPVLFLVGEGDKPGLRESQRAGALLGGPHELRIVPGATHLFEQREALEGVAVLASFWLRAHLPGTGSVADGWAPAVEDRRASDDKERR</sequence>
<evidence type="ECO:0000256" key="1">
    <source>
        <dbReference type="SAM" id="MobiDB-lite"/>
    </source>
</evidence>
<accession>A0A2T0LU33</accession>
<evidence type="ECO:0000313" key="3">
    <source>
        <dbReference type="Proteomes" id="UP000238362"/>
    </source>
</evidence>
<comment type="caution">
    <text evidence="2">The sequence shown here is derived from an EMBL/GenBank/DDBJ whole genome shotgun (WGS) entry which is preliminary data.</text>
</comment>
<dbReference type="AlphaFoldDB" id="A0A2T0LU33"/>
<proteinExistence type="predicted"/>
<organism evidence="2 3">
    <name type="scientific">Prauserella shujinwangii</name>
    <dbReference type="NCBI Taxonomy" id="1453103"/>
    <lineage>
        <taxon>Bacteria</taxon>
        <taxon>Bacillati</taxon>
        <taxon>Actinomycetota</taxon>
        <taxon>Actinomycetes</taxon>
        <taxon>Pseudonocardiales</taxon>
        <taxon>Pseudonocardiaceae</taxon>
        <taxon>Prauserella</taxon>
    </lineage>
</organism>
<reference evidence="2 3" key="1">
    <citation type="submission" date="2018-03" db="EMBL/GenBank/DDBJ databases">
        <title>Genomic Encyclopedia of Type Strains, Phase III (KMG-III): the genomes of soil and plant-associated and newly described type strains.</title>
        <authorList>
            <person name="Whitman W."/>
        </authorList>
    </citation>
    <scope>NUCLEOTIDE SEQUENCE [LARGE SCALE GENOMIC DNA]</scope>
    <source>
        <strain evidence="2 3">CGMCC 4.7125</strain>
    </source>
</reference>
<dbReference type="SUPFAM" id="SSF53474">
    <property type="entry name" value="alpha/beta-Hydrolases"/>
    <property type="match status" value="1"/>
</dbReference>
<feature type="region of interest" description="Disordered" evidence="1">
    <location>
        <begin position="215"/>
        <end position="234"/>
    </location>
</feature>
<dbReference type="Gene3D" id="3.40.50.1820">
    <property type="entry name" value="alpha/beta hydrolase"/>
    <property type="match status" value="1"/>
</dbReference>
<dbReference type="EMBL" id="PVNH01000006">
    <property type="protein sequence ID" value="PRX47204.1"/>
    <property type="molecule type" value="Genomic_DNA"/>
</dbReference>
<gene>
    <name evidence="2" type="ORF">B0I33_106305</name>
</gene>
<dbReference type="RefSeq" id="WP_181193330.1">
    <property type="nucleotide sequence ID" value="NZ_PVNH01000006.1"/>
</dbReference>
<keyword evidence="3" id="KW-1185">Reference proteome</keyword>
<feature type="compositionally biased region" description="Basic and acidic residues" evidence="1">
    <location>
        <begin position="222"/>
        <end position="234"/>
    </location>
</feature>
<dbReference type="InterPro" id="IPR029058">
    <property type="entry name" value="AB_hydrolase_fold"/>
</dbReference>
<name>A0A2T0LU33_9PSEU</name>
<protein>
    <recommendedName>
        <fullName evidence="4">Dienelactone hydrolase</fullName>
    </recommendedName>
</protein>
<evidence type="ECO:0000313" key="2">
    <source>
        <dbReference type="EMBL" id="PRX47204.1"/>
    </source>
</evidence>